<accession>A0ABZ1EZ66</accession>
<feature type="domain" description="STAS" evidence="1">
    <location>
        <begin position="7"/>
        <end position="117"/>
    </location>
</feature>
<dbReference type="Pfam" id="PF13466">
    <property type="entry name" value="STAS_2"/>
    <property type="match status" value="1"/>
</dbReference>
<dbReference type="PANTHER" id="PTHR33495">
    <property type="entry name" value="ANTI-SIGMA FACTOR ANTAGONIST TM_1081-RELATED-RELATED"/>
    <property type="match status" value="1"/>
</dbReference>
<keyword evidence="3" id="KW-1185">Reference proteome</keyword>
<dbReference type="SUPFAM" id="SSF52091">
    <property type="entry name" value="SpoIIaa-like"/>
    <property type="match status" value="1"/>
</dbReference>
<reference evidence="2 3" key="1">
    <citation type="submission" date="2022-10" db="EMBL/GenBank/DDBJ databases">
        <title>The complete genomes of actinobacterial strains from the NBC collection.</title>
        <authorList>
            <person name="Joergensen T.S."/>
            <person name="Alvarez Arevalo M."/>
            <person name="Sterndorff E.B."/>
            <person name="Faurdal D."/>
            <person name="Vuksanovic O."/>
            <person name="Mourched A.-S."/>
            <person name="Charusanti P."/>
            <person name="Shaw S."/>
            <person name="Blin K."/>
            <person name="Weber T."/>
        </authorList>
    </citation>
    <scope>NUCLEOTIDE SEQUENCE [LARGE SCALE GENOMIC DNA]</scope>
    <source>
        <strain evidence="2 3">NBC 01792</strain>
    </source>
</reference>
<evidence type="ECO:0000313" key="3">
    <source>
        <dbReference type="Proteomes" id="UP001356428"/>
    </source>
</evidence>
<dbReference type="InterPro" id="IPR058548">
    <property type="entry name" value="MlaB-like_STAS"/>
</dbReference>
<proteinExistence type="predicted"/>
<dbReference type="Proteomes" id="UP001356428">
    <property type="component" value="Chromosome"/>
</dbReference>
<protein>
    <submittedName>
        <fullName evidence="2">STAS domain-containing protein</fullName>
    </submittedName>
</protein>
<organism evidence="2 3">
    <name type="scientific">Streptomyces cyaneofuscatus</name>
    <dbReference type="NCBI Taxonomy" id="66883"/>
    <lineage>
        <taxon>Bacteria</taxon>
        <taxon>Bacillati</taxon>
        <taxon>Actinomycetota</taxon>
        <taxon>Actinomycetes</taxon>
        <taxon>Kitasatosporales</taxon>
        <taxon>Streptomycetaceae</taxon>
        <taxon>Streptomyces</taxon>
    </lineage>
</organism>
<evidence type="ECO:0000313" key="2">
    <source>
        <dbReference type="EMBL" id="WSB09428.1"/>
    </source>
</evidence>
<dbReference type="RefSeq" id="WP_326704313.1">
    <property type="nucleotide sequence ID" value="NZ_CP109083.1"/>
</dbReference>
<gene>
    <name evidence="2" type="ORF">OG849_20420</name>
</gene>
<dbReference type="Gene3D" id="3.30.750.24">
    <property type="entry name" value="STAS domain"/>
    <property type="match status" value="1"/>
</dbReference>
<dbReference type="PANTHER" id="PTHR33495:SF2">
    <property type="entry name" value="ANTI-SIGMA FACTOR ANTAGONIST TM_1081-RELATED"/>
    <property type="match status" value="1"/>
</dbReference>
<dbReference type="InterPro" id="IPR002645">
    <property type="entry name" value="STAS_dom"/>
</dbReference>
<dbReference type="CDD" id="cd07043">
    <property type="entry name" value="STAS_anti-anti-sigma_factors"/>
    <property type="match status" value="1"/>
</dbReference>
<dbReference type="EMBL" id="CP109083">
    <property type="protein sequence ID" value="WSB09428.1"/>
    <property type="molecule type" value="Genomic_DNA"/>
</dbReference>
<name>A0ABZ1EZ66_9ACTN</name>
<dbReference type="PROSITE" id="PS50801">
    <property type="entry name" value="STAS"/>
    <property type="match status" value="1"/>
</dbReference>
<evidence type="ECO:0000259" key="1">
    <source>
        <dbReference type="PROSITE" id="PS50801"/>
    </source>
</evidence>
<sequence>MPWISQARVHVRREQGALVVTACGDFDADEQDLLPAAWNEADEHALPVTVLDLSGVTFGDSSFLDTLLRARRVHHAAGRRLVLVGPLQQSVITLLTVTRVLEHFDIADSVDQALGGEPLPDGTATV</sequence>
<dbReference type="InterPro" id="IPR036513">
    <property type="entry name" value="STAS_dom_sf"/>
</dbReference>